<keyword evidence="4" id="KW-1185">Reference proteome</keyword>
<dbReference type="InterPro" id="IPR056592">
    <property type="entry name" value="Beta-prop_At3g26010-like"/>
</dbReference>
<dbReference type="InParanoid" id="A0A2P5F6B0"/>
<feature type="non-terminal residue" evidence="3">
    <location>
        <position position="1"/>
    </location>
</feature>
<dbReference type="InterPro" id="IPR055290">
    <property type="entry name" value="At3g26010-like"/>
</dbReference>
<sequence length="427" mass="50079">TQQSRPSFEQEMVKRRSISKTAASKLISILNNDLLLEVFLRLPHRRSLIQCSIVCKRWFYVISHPQFSRRFFEYQNYKRSSDSSSYYSSLPYTILFRTSRNTRRPLGEIVSKKSEILQGIQYETTLPPNSSIRASFEDLLLLCRDWKEYCIYNPLTRQLLWLPDAPSPRNHLEKCGFVSELMNNGQYRFKVLLIIKYSDKENDDCVLDGATFCSETGKWSKAVFSFPKTLAPGYKTFEDFVVSNGILYSLVDAGDVKGFVAFDLSTDCTSKDDERKQCHFIELPINFGRGWRASRDKVCYGVVQGQLRLSQMVKMKREYDLKIWELDCKNIDYVYWVMLHRVRLKTEKKASMGVAAFHPNNADVIFMLRNQELYKYEIGKERYRVGELRGPDLPLRKYLIEDFFRFFQAFTVVYPPWPTLIPVLSNV</sequence>
<accession>A0A2P5F6B0</accession>
<organism evidence="3 4">
    <name type="scientific">Trema orientale</name>
    <name type="common">Charcoal tree</name>
    <name type="synonym">Celtis orientalis</name>
    <dbReference type="NCBI Taxonomy" id="63057"/>
    <lineage>
        <taxon>Eukaryota</taxon>
        <taxon>Viridiplantae</taxon>
        <taxon>Streptophyta</taxon>
        <taxon>Embryophyta</taxon>
        <taxon>Tracheophyta</taxon>
        <taxon>Spermatophyta</taxon>
        <taxon>Magnoliopsida</taxon>
        <taxon>eudicotyledons</taxon>
        <taxon>Gunneridae</taxon>
        <taxon>Pentapetalae</taxon>
        <taxon>rosids</taxon>
        <taxon>fabids</taxon>
        <taxon>Rosales</taxon>
        <taxon>Cannabaceae</taxon>
        <taxon>Trema</taxon>
    </lineage>
</organism>
<dbReference type="OrthoDB" id="1500710at2759"/>
<evidence type="ECO:0000259" key="2">
    <source>
        <dbReference type="Pfam" id="PF24750"/>
    </source>
</evidence>
<dbReference type="InterPro" id="IPR001810">
    <property type="entry name" value="F-box_dom"/>
</dbReference>
<dbReference type="AlphaFoldDB" id="A0A2P5F6B0"/>
<feature type="domain" description="F-box protein At3g26010-like beta-propeller" evidence="2">
    <location>
        <begin position="133"/>
        <end position="372"/>
    </location>
</feature>
<dbReference type="FunCoup" id="A0A2P5F6B0">
    <property type="interactions" value="213"/>
</dbReference>
<dbReference type="Gene3D" id="1.20.1280.50">
    <property type="match status" value="1"/>
</dbReference>
<gene>
    <name evidence="3" type="ORF">TorRG33x02_108770</name>
</gene>
<dbReference type="Pfam" id="PF12937">
    <property type="entry name" value="F-box-like"/>
    <property type="match status" value="1"/>
</dbReference>
<protein>
    <submittedName>
        <fullName evidence="3">F-box domain containing protein</fullName>
    </submittedName>
</protein>
<proteinExistence type="predicted"/>
<dbReference type="InterPro" id="IPR036047">
    <property type="entry name" value="F-box-like_dom_sf"/>
</dbReference>
<evidence type="ECO:0000313" key="3">
    <source>
        <dbReference type="EMBL" id="PON93306.1"/>
    </source>
</evidence>
<reference evidence="4" key="1">
    <citation type="submission" date="2016-06" db="EMBL/GenBank/DDBJ databases">
        <title>Parallel loss of symbiosis genes in relatives of nitrogen-fixing non-legume Parasponia.</title>
        <authorList>
            <person name="Van Velzen R."/>
            <person name="Holmer R."/>
            <person name="Bu F."/>
            <person name="Rutten L."/>
            <person name="Van Zeijl A."/>
            <person name="Liu W."/>
            <person name="Santuari L."/>
            <person name="Cao Q."/>
            <person name="Sharma T."/>
            <person name="Shen D."/>
            <person name="Roswanjaya Y."/>
            <person name="Wardhani T."/>
            <person name="Kalhor M.S."/>
            <person name="Jansen J."/>
            <person name="Van den Hoogen J."/>
            <person name="Gungor B."/>
            <person name="Hartog M."/>
            <person name="Hontelez J."/>
            <person name="Verver J."/>
            <person name="Yang W.-C."/>
            <person name="Schijlen E."/>
            <person name="Repin R."/>
            <person name="Schilthuizen M."/>
            <person name="Schranz E."/>
            <person name="Heidstra R."/>
            <person name="Miyata K."/>
            <person name="Fedorova E."/>
            <person name="Kohlen W."/>
            <person name="Bisseling T."/>
            <person name="Smit S."/>
            <person name="Geurts R."/>
        </authorList>
    </citation>
    <scope>NUCLEOTIDE SEQUENCE [LARGE SCALE GENOMIC DNA]</scope>
    <source>
        <strain evidence="4">cv. RG33-2</strain>
    </source>
</reference>
<evidence type="ECO:0000313" key="4">
    <source>
        <dbReference type="Proteomes" id="UP000237000"/>
    </source>
</evidence>
<dbReference type="Proteomes" id="UP000237000">
    <property type="component" value="Unassembled WGS sequence"/>
</dbReference>
<dbReference type="EMBL" id="JXTC01000059">
    <property type="protein sequence ID" value="PON93306.1"/>
    <property type="molecule type" value="Genomic_DNA"/>
</dbReference>
<evidence type="ECO:0000259" key="1">
    <source>
        <dbReference type="Pfam" id="PF12937"/>
    </source>
</evidence>
<comment type="caution">
    <text evidence="3">The sequence shown here is derived from an EMBL/GenBank/DDBJ whole genome shotgun (WGS) entry which is preliminary data.</text>
</comment>
<dbReference type="STRING" id="63057.A0A2P5F6B0"/>
<name>A0A2P5F6B0_TREOI</name>
<feature type="domain" description="F-box" evidence="1">
    <location>
        <begin position="32"/>
        <end position="72"/>
    </location>
</feature>
<dbReference type="SUPFAM" id="SSF81383">
    <property type="entry name" value="F-box domain"/>
    <property type="match status" value="1"/>
</dbReference>
<dbReference type="PANTHER" id="PTHR35546">
    <property type="entry name" value="F-BOX PROTEIN INTERACTION DOMAIN PROTEIN-RELATED"/>
    <property type="match status" value="1"/>
</dbReference>
<dbReference type="PANTHER" id="PTHR35546:SF130">
    <property type="entry name" value="EXPRESSED PROTEIN"/>
    <property type="match status" value="1"/>
</dbReference>
<dbReference type="Pfam" id="PF24750">
    <property type="entry name" value="b-prop_At3g26010-like"/>
    <property type="match status" value="1"/>
</dbReference>